<feature type="domain" description="Electron transfer flavoprotein alpha/beta-subunit N-terminal" evidence="3">
    <location>
        <begin position="7"/>
        <end position="198"/>
    </location>
</feature>
<dbReference type="InterPro" id="IPR014731">
    <property type="entry name" value="ETF_asu_C"/>
</dbReference>
<dbReference type="GO" id="GO:0033539">
    <property type="term" value="P:fatty acid beta-oxidation using acyl-CoA dehydrogenase"/>
    <property type="evidence" value="ECO:0007669"/>
    <property type="project" value="TreeGrafter"/>
</dbReference>
<keyword evidence="2" id="KW-0285">Flavoprotein</keyword>
<dbReference type="EMBL" id="SODA01000035">
    <property type="protein sequence ID" value="TDV98844.1"/>
    <property type="molecule type" value="Genomic_DNA"/>
</dbReference>
<dbReference type="InterPro" id="IPR014730">
    <property type="entry name" value="ETF_a/b_N"/>
</dbReference>
<evidence type="ECO:0000313" key="4">
    <source>
        <dbReference type="EMBL" id="TDV98844.1"/>
    </source>
</evidence>
<dbReference type="Gene3D" id="3.40.50.620">
    <property type="entry name" value="HUPs"/>
    <property type="match status" value="1"/>
</dbReference>
<name>A0A4R7YSS0_9FIRM</name>
<dbReference type="Proteomes" id="UP000294697">
    <property type="component" value="Unassembled WGS sequence"/>
</dbReference>
<dbReference type="SMART" id="SM00893">
    <property type="entry name" value="ETF"/>
    <property type="match status" value="1"/>
</dbReference>
<dbReference type="AlphaFoldDB" id="A0A4R7YSS0"/>
<keyword evidence="2" id="KW-0274">FAD</keyword>
<comment type="cofactor">
    <cofactor evidence="2">
        <name>FAD</name>
        <dbReference type="ChEBI" id="CHEBI:57692"/>
    </cofactor>
    <text evidence="2">Binds 1 FAD per dimer.</text>
</comment>
<feature type="binding site" evidence="2">
    <location>
        <begin position="242"/>
        <end position="243"/>
    </location>
    <ligand>
        <name>FAD</name>
        <dbReference type="ChEBI" id="CHEBI:57692"/>
    </ligand>
</feature>
<evidence type="ECO:0000313" key="5">
    <source>
        <dbReference type="Proteomes" id="UP000294697"/>
    </source>
</evidence>
<accession>A0A4R7YSS0</accession>
<dbReference type="InterPro" id="IPR029035">
    <property type="entry name" value="DHS-like_NAD/FAD-binding_dom"/>
</dbReference>
<dbReference type="PIRSF" id="PIRSF000089">
    <property type="entry name" value="Electra_flavoP_a"/>
    <property type="match status" value="1"/>
</dbReference>
<dbReference type="Gene3D" id="3.40.50.1220">
    <property type="entry name" value="TPP-binding domain"/>
    <property type="match status" value="1"/>
</dbReference>
<organism evidence="4 5">
    <name type="scientific">Halanaerobium saccharolyticum</name>
    <dbReference type="NCBI Taxonomy" id="43595"/>
    <lineage>
        <taxon>Bacteria</taxon>
        <taxon>Bacillati</taxon>
        <taxon>Bacillota</taxon>
        <taxon>Clostridia</taxon>
        <taxon>Halanaerobiales</taxon>
        <taxon>Halanaerobiaceae</taxon>
        <taxon>Halanaerobium</taxon>
    </lineage>
</organism>
<gene>
    <name evidence="4" type="ORF">C8C77_13524</name>
</gene>
<proteinExistence type="inferred from homology"/>
<dbReference type="CDD" id="cd01715">
    <property type="entry name" value="ETF_alpha"/>
    <property type="match status" value="1"/>
</dbReference>
<protein>
    <submittedName>
        <fullName evidence="4">Electron transfer flavoprotein alpha subunit apoprotein</fullName>
    </submittedName>
</protein>
<dbReference type="Pfam" id="PF01012">
    <property type="entry name" value="ETF"/>
    <property type="match status" value="1"/>
</dbReference>
<dbReference type="PANTHER" id="PTHR43153">
    <property type="entry name" value="ELECTRON TRANSFER FLAVOPROTEIN ALPHA"/>
    <property type="match status" value="1"/>
</dbReference>
<dbReference type="GO" id="GO:0050660">
    <property type="term" value="F:flavin adenine dinucleotide binding"/>
    <property type="evidence" value="ECO:0007669"/>
    <property type="project" value="InterPro"/>
</dbReference>
<comment type="similarity">
    <text evidence="1">Belongs to the ETF alpha-subunit/FixB family.</text>
</comment>
<feature type="binding site" evidence="2">
    <location>
        <position position="294"/>
    </location>
    <ligand>
        <name>FAD</name>
        <dbReference type="ChEBI" id="CHEBI:57692"/>
    </ligand>
</feature>
<reference evidence="4 5" key="1">
    <citation type="submission" date="2019-03" db="EMBL/GenBank/DDBJ databases">
        <title>Subsurface microbial communities from deep shales in Ohio and West Virginia, USA.</title>
        <authorList>
            <person name="Wrighton K."/>
        </authorList>
    </citation>
    <scope>NUCLEOTIDE SEQUENCE [LARGE SCALE GENOMIC DNA]</scope>
    <source>
        <strain evidence="4 5">MSL9.2</strain>
    </source>
</reference>
<evidence type="ECO:0000259" key="3">
    <source>
        <dbReference type="SMART" id="SM00893"/>
    </source>
</evidence>
<dbReference type="SUPFAM" id="SSF52467">
    <property type="entry name" value="DHS-like NAD/FAD-binding domain"/>
    <property type="match status" value="1"/>
</dbReference>
<comment type="caution">
    <text evidence="4">The sequence shown here is derived from an EMBL/GenBank/DDBJ whole genome shotgun (WGS) entry which is preliminary data.</text>
</comment>
<dbReference type="GO" id="GO:0009055">
    <property type="term" value="F:electron transfer activity"/>
    <property type="evidence" value="ECO:0007669"/>
    <property type="project" value="InterPro"/>
</dbReference>
<dbReference type="InterPro" id="IPR001308">
    <property type="entry name" value="ETF_a/FixB"/>
</dbReference>
<feature type="binding site" evidence="2">
    <location>
        <begin position="273"/>
        <end position="280"/>
    </location>
    <ligand>
        <name>FAD</name>
        <dbReference type="ChEBI" id="CHEBI:57692"/>
    </ligand>
</feature>
<dbReference type="InterPro" id="IPR014729">
    <property type="entry name" value="Rossmann-like_a/b/a_fold"/>
</dbReference>
<dbReference type="SUPFAM" id="SSF52402">
    <property type="entry name" value="Adenine nucleotide alpha hydrolases-like"/>
    <property type="match status" value="1"/>
</dbReference>
<evidence type="ECO:0000256" key="2">
    <source>
        <dbReference type="PIRSR" id="PIRSR000089-1"/>
    </source>
</evidence>
<dbReference type="Pfam" id="PF00766">
    <property type="entry name" value="ETF_alpha"/>
    <property type="match status" value="1"/>
</dbReference>
<dbReference type="InterPro" id="IPR033947">
    <property type="entry name" value="ETF_alpha_N"/>
</dbReference>
<feature type="binding site" evidence="2">
    <location>
        <begin position="256"/>
        <end position="260"/>
    </location>
    <ligand>
        <name>FAD</name>
        <dbReference type="ChEBI" id="CHEBI:57692"/>
    </ligand>
</feature>
<sequence length="327" mass="36302">MADKNKLLIIAEYSQNRIHPVVFELLNKGRKLADKADLSLSVLIAAADNIENKELNELIYHGADEVQLIVNKNFSYPDEYLFKKAILNFLDSKQLEIILIGATHFGRSLAPGLAAAMKTGLTADCTELEIAEDGSLLQIRPAFSENILAHIKSNTRPQMATVRYQEFTRAVRDESRKGKISIEKITLKENKSLKKVEKISDQKINITEAEVVVAGGSGVKTREDFKMLQELADIFNGVVAVSRDIVDKGLMPRESQVGYSGQRVKPKLYFAFGISGAPQHLAGMKESETIIAVNTDPSAPIFKAADYAIEGDLYEIIPEMIKKYKKS</sequence>
<dbReference type="RefSeq" id="WP_181453832.1">
    <property type="nucleotide sequence ID" value="NZ_QLME01000031.1"/>
</dbReference>
<evidence type="ECO:0000256" key="1">
    <source>
        <dbReference type="ARBA" id="ARBA00005817"/>
    </source>
</evidence>
<dbReference type="PANTHER" id="PTHR43153:SF1">
    <property type="entry name" value="ELECTRON TRANSFER FLAVOPROTEIN SUBUNIT ALPHA, MITOCHONDRIAL"/>
    <property type="match status" value="1"/>
</dbReference>